<evidence type="ECO:0000256" key="4">
    <source>
        <dbReference type="ARBA" id="ARBA00022769"/>
    </source>
</evidence>
<evidence type="ECO:0000313" key="9">
    <source>
        <dbReference type="Proteomes" id="UP000093000"/>
    </source>
</evidence>
<dbReference type="PANTHER" id="PTHR31290">
    <property type="entry name" value="UV-DAMAGE ENDONUCLEASE"/>
    <property type="match status" value="1"/>
</dbReference>
<gene>
    <name evidence="8" type="primary">uve1_1</name>
    <name evidence="8" type="ORF">A0J61_09728</name>
</gene>
<dbReference type="AlphaFoldDB" id="A0A1C7N4I6"/>
<name>A0A1C7N4I6_9FUNG</name>
<evidence type="ECO:0000256" key="6">
    <source>
        <dbReference type="ARBA" id="ARBA00023204"/>
    </source>
</evidence>
<proteinExistence type="predicted"/>
<feature type="compositionally biased region" description="Basic residues" evidence="7">
    <location>
        <begin position="330"/>
        <end position="340"/>
    </location>
</feature>
<dbReference type="PANTHER" id="PTHR31290:SF5">
    <property type="entry name" value="UV-DAMAGE ENDONUCLEASE"/>
    <property type="match status" value="1"/>
</dbReference>
<dbReference type="EMBL" id="LUGH01000922">
    <property type="protein sequence ID" value="OBZ82224.1"/>
    <property type="molecule type" value="Genomic_DNA"/>
</dbReference>
<dbReference type="SUPFAM" id="SSF51658">
    <property type="entry name" value="Xylose isomerase-like"/>
    <property type="match status" value="1"/>
</dbReference>
<dbReference type="InterPro" id="IPR004601">
    <property type="entry name" value="UvdE"/>
</dbReference>
<dbReference type="GO" id="GO:0043504">
    <property type="term" value="P:mitochondrial DNA repair"/>
    <property type="evidence" value="ECO:0007669"/>
    <property type="project" value="TreeGrafter"/>
</dbReference>
<sequence>MNTVLRHQKPPIFSARTCRLGKHSAVYSVLVSKYIYSRLDTVRKKGLDYVKELALANVADMKKMIQWNEDNKIKFMRISSEMFPFASHQQVGYDISFAEKELKDVGDLANKYNHRLTMHPGQFNQLVSLNPNVVTNTVRELDYHARMLDLMGMNQDSVMIIHMGGVYGDKASAIARFEKEYEQLPEHIKRRLVLENDELGYSVSDLLPVCKRLKIPLVLDWHHHHINPGDITDLVALLPEINQVWYDKGIKPKQHYSESRRGAKTAVEMRAHSDRVKYLPPTTDDVDLMIEAKDKEQAVFELYKLYNLEIVADDVWVPKKGTETLETKGRKSQKAAKKRKAKEEEETKSEEIKVEMQEEQLITQPNKRTSRRSAAAAADLKRKEAEVEAIQTATELVEEQEGGRTRRSKRKASLVAERKLTKKSRSRSIRQTVKQEVKQEASDAILASSHQEDSQVPAEITSSAPAGYASHTVINPLPAAESSAGVTDANPIPAPMDLPNDK</sequence>
<dbReference type="Proteomes" id="UP000093000">
    <property type="component" value="Unassembled WGS sequence"/>
</dbReference>
<keyword evidence="6" id="KW-0234">DNA repair</keyword>
<dbReference type="GO" id="GO:0009411">
    <property type="term" value="P:response to UV"/>
    <property type="evidence" value="ECO:0007669"/>
    <property type="project" value="InterPro"/>
</dbReference>
<dbReference type="GO" id="GO:0005739">
    <property type="term" value="C:mitochondrion"/>
    <property type="evidence" value="ECO:0007669"/>
    <property type="project" value="TreeGrafter"/>
</dbReference>
<dbReference type="Gene3D" id="3.20.20.150">
    <property type="entry name" value="Divalent-metal-dependent TIM barrel enzymes"/>
    <property type="match status" value="1"/>
</dbReference>
<evidence type="ECO:0000256" key="5">
    <source>
        <dbReference type="ARBA" id="ARBA00022801"/>
    </source>
</evidence>
<accession>A0A1C7N4I6</accession>
<dbReference type="GO" id="GO:0005634">
    <property type="term" value="C:nucleus"/>
    <property type="evidence" value="ECO:0007669"/>
    <property type="project" value="TreeGrafter"/>
</dbReference>
<evidence type="ECO:0000256" key="3">
    <source>
        <dbReference type="ARBA" id="ARBA00022763"/>
    </source>
</evidence>
<dbReference type="Pfam" id="PF03851">
    <property type="entry name" value="UvdE"/>
    <property type="match status" value="1"/>
</dbReference>
<feature type="region of interest" description="Disordered" evidence="7">
    <location>
        <begin position="325"/>
        <end position="352"/>
    </location>
</feature>
<feature type="compositionally biased region" description="Basic and acidic residues" evidence="7">
    <location>
        <begin position="341"/>
        <end position="352"/>
    </location>
</feature>
<keyword evidence="1" id="KW-0540">Nuclease</keyword>
<dbReference type="GO" id="GO:0006289">
    <property type="term" value="P:nucleotide-excision repair"/>
    <property type="evidence" value="ECO:0007669"/>
    <property type="project" value="InterPro"/>
</dbReference>
<evidence type="ECO:0000313" key="8">
    <source>
        <dbReference type="EMBL" id="OBZ82224.1"/>
    </source>
</evidence>
<comment type="caution">
    <text evidence="8">The sequence shown here is derived from an EMBL/GenBank/DDBJ whole genome shotgun (WGS) entry which is preliminary data.</text>
</comment>
<dbReference type="InterPro" id="IPR036237">
    <property type="entry name" value="Xyl_isomerase-like_sf"/>
</dbReference>
<keyword evidence="3" id="KW-0227">DNA damage</keyword>
<keyword evidence="9" id="KW-1185">Reference proteome</keyword>
<keyword evidence="4" id="KW-0228">DNA excision</keyword>
<dbReference type="GO" id="GO:0016787">
    <property type="term" value="F:hydrolase activity"/>
    <property type="evidence" value="ECO:0007669"/>
    <property type="project" value="UniProtKB-KW"/>
</dbReference>
<evidence type="ECO:0000256" key="1">
    <source>
        <dbReference type="ARBA" id="ARBA00022722"/>
    </source>
</evidence>
<feature type="region of interest" description="Disordered" evidence="7">
    <location>
        <begin position="397"/>
        <end position="502"/>
    </location>
</feature>
<reference evidence="8 9" key="1">
    <citation type="submission" date="2016-03" db="EMBL/GenBank/DDBJ databases">
        <title>Choanephora cucurbitarum.</title>
        <authorList>
            <person name="Min B."/>
            <person name="Park H."/>
            <person name="Park J.-H."/>
            <person name="Shin H.-D."/>
            <person name="Choi I.-G."/>
        </authorList>
    </citation>
    <scope>NUCLEOTIDE SEQUENCE [LARGE SCALE GENOMIC DNA]</scope>
    <source>
        <strain evidence="8 9">KUS-F28377</strain>
    </source>
</reference>
<evidence type="ECO:0000256" key="7">
    <source>
        <dbReference type="SAM" id="MobiDB-lite"/>
    </source>
</evidence>
<protein>
    <submittedName>
        <fullName evidence="8">UV-damage endonuclease</fullName>
    </submittedName>
</protein>
<organism evidence="8 9">
    <name type="scientific">Choanephora cucurbitarum</name>
    <dbReference type="NCBI Taxonomy" id="101091"/>
    <lineage>
        <taxon>Eukaryota</taxon>
        <taxon>Fungi</taxon>
        <taxon>Fungi incertae sedis</taxon>
        <taxon>Mucoromycota</taxon>
        <taxon>Mucoromycotina</taxon>
        <taxon>Mucoromycetes</taxon>
        <taxon>Mucorales</taxon>
        <taxon>Mucorineae</taxon>
        <taxon>Choanephoraceae</taxon>
        <taxon>Choanephoroideae</taxon>
        <taxon>Choanephora</taxon>
    </lineage>
</organism>
<dbReference type="GO" id="GO:0004519">
    <property type="term" value="F:endonuclease activity"/>
    <property type="evidence" value="ECO:0007669"/>
    <property type="project" value="UniProtKB-KW"/>
</dbReference>
<dbReference type="OrthoDB" id="541883at2759"/>
<dbReference type="FunCoup" id="A0A1C7N4I6">
    <property type="interactions" value="433"/>
</dbReference>
<dbReference type="InParanoid" id="A0A1C7N4I6"/>
<evidence type="ECO:0000256" key="2">
    <source>
        <dbReference type="ARBA" id="ARBA00022759"/>
    </source>
</evidence>
<keyword evidence="5" id="KW-0378">Hydrolase</keyword>
<keyword evidence="2 8" id="KW-0255">Endonuclease</keyword>
<dbReference type="NCBIfam" id="TIGR00629">
    <property type="entry name" value="uvde"/>
    <property type="match status" value="1"/>
</dbReference>